<dbReference type="Gramene" id="PRQ39240">
    <property type="protein sequence ID" value="PRQ39240"/>
    <property type="gene ID" value="RchiOBHm_Chr4g0422971"/>
</dbReference>
<comment type="caution">
    <text evidence="1">The sequence shown here is derived from an EMBL/GenBank/DDBJ whole genome shotgun (WGS) entry which is preliminary data.</text>
</comment>
<dbReference type="EMBL" id="PDCK01000042">
    <property type="protein sequence ID" value="PRQ39240.1"/>
    <property type="molecule type" value="Genomic_DNA"/>
</dbReference>
<name>A0A2P6QYI1_ROSCH</name>
<dbReference type="AlphaFoldDB" id="A0A2P6QYI1"/>
<accession>A0A2P6QYI1</accession>
<proteinExistence type="predicted"/>
<protein>
    <submittedName>
        <fullName evidence="1">Uncharacterized protein</fullName>
    </submittedName>
</protein>
<keyword evidence="2" id="KW-1185">Reference proteome</keyword>
<reference evidence="1 2" key="1">
    <citation type="journal article" date="2018" name="Nat. Genet.">
        <title>The Rosa genome provides new insights in the design of modern roses.</title>
        <authorList>
            <person name="Bendahmane M."/>
        </authorList>
    </citation>
    <scope>NUCLEOTIDE SEQUENCE [LARGE SCALE GENOMIC DNA]</scope>
    <source>
        <strain evidence="2">cv. Old Blush</strain>
    </source>
</reference>
<sequence length="63" mass="7279">MHFMLLHLLRDVKLKTFSSHFSYVCGTHVYLIRRCLKIQGGCMHLAISIILLRESLASVVHLK</sequence>
<gene>
    <name evidence="1" type="ORF">RchiOBHm_Chr4g0422971</name>
</gene>
<evidence type="ECO:0000313" key="1">
    <source>
        <dbReference type="EMBL" id="PRQ39240.1"/>
    </source>
</evidence>
<dbReference type="Proteomes" id="UP000238479">
    <property type="component" value="Chromosome 4"/>
</dbReference>
<evidence type="ECO:0000313" key="2">
    <source>
        <dbReference type="Proteomes" id="UP000238479"/>
    </source>
</evidence>
<organism evidence="1 2">
    <name type="scientific">Rosa chinensis</name>
    <name type="common">China rose</name>
    <dbReference type="NCBI Taxonomy" id="74649"/>
    <lineage>
        <taxon>Eukaryota</taxon>
        <taxon>Viridiplantae</taxon>
        <taxon>Streptophyta</taxon>
        <taxon>Embryophyta</taxon>
        <taxon>Tracheophyta</taxon>
        <taxon>Spermatophyta</taxon>
        <taxon>Magnoliopsida</taxon>
        <taxon>eudicotyledons</taxon>
        <taxon>Gunneridae</taxon>
        <taxon>Pentapetalae</taxon>
        <taxon>rosids</taxon>
        <taxon>fabids</taxon>
        <taxon>Rosales</taxon>
        <taxon>Rosaceae</taxon>
        <taxon>Rosoideae</taxon>
        <taxon>Rosoideae incertae sedis</taxon>
        <taxon>Rosa</taxon>
    </lineage>
</organism>